<sequence length="119" mass="13803">MNAMELRKGNWVLSPSPVQVETIGYEGINIDSFGKTSYPFEKLAGIPITRELLEEAHFIEGEKEFQGYIMSVLEREGKMEIYTFEDKTTLIEFPCQYVHQLQNLHFHLMGDELPQLSFI</sequence>
<name>A0A512B9X0_9BACT</name>
<proteinExistence type="predicted"/>
<protein>
    <submittedName>
        <fullName evidence="1">Uncharacterized protein</fullName>
    </submittedName>
</protein>
<evidence type="ECO:0000313" key="1">
    <source>
        <dbReference type="EMBL" id="GEO08755.1"/>
    </source>
</evidence>
<dbReference type="AlphaFoldDB" id="A0A512B9X0"/>
<comment type="caution">
    <text evidence="1">The sequence shown here is derived from an EMBL/GenBank/DDBJ whole genome shotgun (WGS) entry which is preliminary data.</text>
</comment>
<organism evidence="1 2">
    <name type="scientific">Segetibacter aerophilus</name>
    <dbReference type="NCBI Taxonomy" id="670293"/>
    <lineage>
        <taxon>Bacteria</taxon>
        <taxon>Pseudomonadati</taxon>
        <taxon>Bacteroidota</taxon>
        <taxon>Chitinophagia</taxon>
        <taxon>Chitinophagales</taxon>
        <taxon>Chitinophagaceae</taxon>
        <taxon>Segetibacter</taxon>
    </lineage>
</organism>
<keyword evidence="2" id="KW-1185">Reference proteome</keyword>
<dbReference type="Proteomes" id="UP000321513">
    <property type="component" value="Unassembled WGS sequence"/>
</dbReference>
<reference evidence="1 2" key="1">
    <citation type="submission" date="2019-07" db="EMBL/GenBank/DDBJ databases">
        <title>Whole genome shotgun sequence of Segetibacter aerophilus NBRC 106135.</title>
        <authorList>
            <person name="Hosoyama A."/>
            <person name="Uohara A."/>
            <person name="Ohji S."/>
            <person name="Ichikawa N."/>
        </authorList>
    </citation>
    <scope>NUCLEOTIDE SEQUENCE [LARGE SCALE GENOMIC DNA]</scope>
    <source>
        <strain evidence="1 2">NBRC 106135</strain>
    </source>
</reference>
<dbReference type="EMBL" id="BJYT01000004">
    <property type="protein sequence ID" value="GEO08755.1"/>
    <property type="molecule type" value="Genomic_DNA"/>
</dbReference>
<accession>A0A512B9X0</accession>
<gene>
    <name evidence="1" type="ORF">SAE01_12510</name>
</gene>
<evidence type="ECO:0000313" key="2">
    <source>
        <dbReference type="Proteomes" id="UP000321513"/>
    </source>
</evidence>